<dbReference type="Proteomes" id="UP001497700">
    <property type="component" value="Unassembled WGS sequence"/>
</dbReference>
<organism evidence="1 2">
    <name type="scientific">Hypoxylon rubiginosum</name>
    <dbReference type="NCBI Taxonomy" id="110542"/>
    <lineage>
        <taxon>Eukaryota</taxon>
        <taxon>Fungi</taxon>
        <taxon>Dikarya</taxon>
        <taxon>Ascomycota</taxon>
        <taxon>Pezizomycotina</taxon>
        <taxon>Sordariomycetes</taxon>
        <taxon>Xylariomycetidae</taxon>
        <taxon>Xylariales</taxon>
        <taxon>Hypoxylaceae</taxon>
        <taxon>Hypoxylon</taxon>
    </lineage>
</organism>
<evidence type="ECO:0000313" key="2">
    <source>
        <dbReference type="Proteomes" id="UP001497700"/>
    </source>
</evidence>
<name>A0ACB9YZL5_9PEZI</name>
<reference evidence="1 2" key="1">
    <citation type="journal article" date="2022" name="New Phytol.">
        <title>Ecological generalism drives hyperdiversity of secondary metabolite gene clusters in xylarialean endophytes.</title>
        <authorList>
            <person name="Franco M.E.E."/>
            <person name="Wisecaver J.H."/>
            <person name="Arnold A.E."/>
            <person name="Ju Y.M."/>
            <person name="Slot J.C."/>
            <person name="Ahrendt S."/>
            <person name="Moore L.P."/>
            <person name="Eastman K.E."/>
            <person name="Scott K."/>
            <person name="Konkel Z."/>
            <person name="Mondo S.J."/>
            <person name="Kuo A."/>
            <person name="Hayes R.D."/>
            <person name="Haridas S."/>
            <person name="Andreopoulos B."/>
            <person name="Riley R."/>
            <person name="LaButti K."/>
            <person name="Pangilinan J."/>
            <person name="Lipzen A."/>
            <person name="Amirebrahimi M."/>
            <person name="Yan J."/>
            <person name="Adam C."/>
            <person name="Keymanesh K."/>
            <person name="Ng V."/>
            <person name="Louie K."/>
            <person name="Northen T."/>
            <person name="Drula E."/>
            <person name="Henrissat B."/>
            <person name="Hsieh H.M."/>
            <person name="Youens-Clark K."/>
            <person name="Lutzoni F."/>
            <person name="Miadlikowska J."/>
            <person name="Eastwood D.C."/>
            <person name="Hamelin R.C."/>
            <person name="Grigoriev I.V."/>
            <person name="U'Ren J.M."/>
        </authorList>
    </citation>
    <scope>NUCLEOTIDE SEQUENCE [LARGE SCALE GENOMIC DNA]</scope>
    <source>
        <strain evidence="1 2">CBS 119005</strain>
    </source>
</reference>
<evidence type="ECO:0000313" key="1">
    <source>
        <dbReference type="EMBL" id="KAI4864155.1"/>
    </source>
</evidence>
<comment type="caution">
    <text evidence="1">The sequence shown here is derived from an EMBL/GenBank/DDBJ whole genome shotgun (WGS) entry which is preliminary data.</text>
</comment>
<protein>
    <submittedName>
        <fullName evidence="1">MFS general substrate transporter</fullName>
    </submittedName>
</protein>
<dbReference type="EMBL" id="MU393490">
    <property type="protein sequence ID" value="KAI4864155.1"/>
    <property type="molecule type" value="Genomic_DNA"/>
</dbReference>
<keyword evidence="2" id="KW-1185">Reference proteome</keyword>
<sequence length="497" mass="54345">MALDLYWTGLLVLVPLVTLVAGHQIILRPFQDARREKAATSRDIDADAFRKTFLRVYLVVMGSEWLQGPYMYSLLKDEKALDERTVAALYVTTYVSAAASAFVTGYMADKFGRRAACLAYCVIHSLASISVRFDSVEILVAGRVLGGICLNLLWTVFESWMVTEYNARAMEQSSFSLSAMFGIMTKYNCIAAIIAGVLSHCIVSAAGSKTSPFIVGVGFDACAALLMLWTWNENRGTTVKANTETQGGGIPDNSLTQKTTAALKDPRIWVLSFASCCFEGTIFIFTFFWPGTLQKAHEKEYPGDGYAIPYGVVFANLMAAMVLGAILFNSLMRTEKLTIGREAPFFSAISPTSLLATALLLSALSFLIAAISKVELRYFLSFMLLELCNGIYVPSMAYHRGTIVQDSGRALIYGLMNIPLFIFVVAAIYTTSNGVEHRYIVFLFSSILLLAATLAVILGLGTLIIRPGFLRISAKDSDNNKDMLARSSVDSARTGIT</sequence>
<gene>
    <name evidence="1" type="ORF">F4820DRAFT_470800</name>
</gene>
<accession>A0ACB9YZL5</accession>
<proteinExistence type="predicted"/>